<comment type="subcellular location">
    <subcellularLocation>
        <location evidence="1">Nucleus</location>
    </subcellularLocation>
</comment>
<dbReference type="InterPro" id="IPR051711">
    <property type="entry name" value="Stress_Response_Reg"/>
</dbReference>
<dbReference type="Proteomes" id="UP001059893">
    <property type="component" value="Unassembled WGS sequence"/>
</dbReference>
<dbReference type="InterPro" id="IPR001138">
    <property type="entry name" value="Zn2Cys6_DnaBD"/>
</dbReference>
<dbReference type="PANTHER" id="PTHR47540:SF1">
    <property type="entry name" value="ACTIVATOR OF STRESS GENES 1-RELATED"/>
    <property type="match status" value="1"/>
</dbReference>
<keyword evidence="7" id="KW-0539">Nucleus</keyword>
<organism evidence="10 11">
    <name type="scientific">Pyricularia grisea</name>
    <name type="common">Crabgrass-specific blast fungus</name>
    <name type="synonym">Magnaporthe grisea</name>
    <dbReference type="NCBI Taxonomy" id="148305"/>
    <lineage>
        <taxon>Eukaryota</taxon>
        <taxon>Fungi</taxon>
        <taxon>Dikarya</taxon>
        <taxon>Ascomycota</taxon>
        <taxon>Pezizomycotina</taxon>
        <taxon>Sordariomycetes</taxon>
        <taxon>Sordariomycetidae</taxon>
        <taxon>Magnaporthales</taxon>
        <taxon>Pyriculariaceae</taxon>
        <taxon>Pyricularia</taxon>
    </lineage>
</organism>
<proteinExistence type="predicted"/>
<feature type="compositionally biased region" description="Polar residues" evidence="8">
    <location>
        <begin position="704"/>
        <end position="723"/>
    </location>
</feature>
<keyword evidence="11" id="KW-1185">Reference proteome</keyword>
<dbReference type="SMART" id="SM00906">
    <property type="entry name" value="Fungal_trans"/>
    <property type="match status" value="1"/>
</dbReference>
<gene>
    <name evidence="10" type="ORF">MCOR33_009300</name>
</gene>
<dbReference type="Pfam" id="PF04082">
    <property type="entry name" value="Fungal_trans"/>
    <property type="match status" value="1"/>
</dbReference>
<dbReference type="CDD" id="cd00067">
    <property type="entry name" value="GAL4"/>
    <property type="match status" value="1"/>
</dbReference>
<accession>A0ABQ8N8X8</accession>
<name>A0ABQ8N8X8_PYRGI</name>
<evidence type="ECO:0000256" key="3">
    <source>
        <dbReference type="ARBA" id="ARBA00022833"/>
    </source>
</evidence>
<evidence type="ECO:0000256" key="7">
    <source>
        <dbReference type="ARBA" id="ARBA00023242"/>
    </source>
</evidence>
<feature type="compositionally biased region" description="Polar residues" evidence="8">
    <location>
        <begin position="661"/>
        <end position="670"/>
    </location>
</feature>
<feature type="region of interest" description="Disordered" evidence="8">
    <location>
        <begin position="659"/>
        <end position="723"/>
    </location>
</feature>
<dbReference type="EMBL" id="JABSND010000254">
    <property type="protein sequence ID" value="KAI6293243.1"/>
    <property type="molecule type" value="Genomic_DNA"/>
</dbReference>
<keyword evidence="4" id="KW-0805">Transcription regulation</keyword>
<evidence type="ECO:0000256" key="2">
    <source>
        <dbReference type="ARBA" id="ARBA00022723"/>
    </source>
</evidence>
<evidence type="ECO:0000256" key="5">
    <source>
        <dbReference type="ARBA" id="ARBA00023125"/>
    </source>
</evidence>
<feature type="region of interest" description="Disordered" evidence="8">
    <location>
        <begin position="120"/>
        <end position="148"/>
    </location>
</feature>
<dbReference type="InterPro" id="IPR036864">
    <property type="entry name" value="Zn2-C6_fun-type_DNA-bd_sf"/>
</dbReference>
<dbReference type="PANTHER" id="PTHR47540">
    <property type="entry name" value="THIAMINE REPRESSIBLE GENES REGULATORY PROTEIN THI5"/>
    <property type="match status" value="1"/>
</dbReference>
<dbReference type="CDD" id="cd12148">
    <property type="entry name" value="fungal_TF_MHR"/>
    <property type="match status" value="1"/>
</dbReference>
<keyword evidence="2" id="KW-0479">Metal-binding</keyword>
<keyword evidence="5" id="KW-0238">DNA-binding</keyword>
<comment type="caution">
    <text evidence="10">The sequence shown here is derived from an EMBL/GenBank/DDBJ whole genome shotgun (WGS) entry which is preliminary data.</text>
</comment>
<dbReference type="InterPro" id="IPR007219">
    <property type="entry name" value="XnlR_reg_dom"/>
</dbReference>
<evidence type="ECO:0000313" key="10">
    <source>
        <dbReference type="EMBL" id="KAI6293243.1"/>
    </source>
</evidence>
<evidence type="ECO:0000256" key="8">
    <source>
        <dbReference type="SAM" id="MobiDB-lite"/>
    </source>
</evidence>
<protein>
    <recommendedName>
        <fullName evidence="9">Zn(2)-C6 fungal-type domain-containing protein</fullName>
    </recommendedName>
</protein>
<dbReference type="PROSITE" id="PS50048">
    <property type="entry name" value="ZN2_CY6_FUNGAL_2"/>
    <property type="match status" value="1"/>
</dbReference>
<dbReference type="Pfam" id="PF00172">
    <property type="entry name" value="Zn_clus"/>
    <property type="match status" value="1"/>
</dbReference>
<evidence type="ECO:0000259" key="9">
    <source>
        <dbReference type="PROSITE" id="PS50048"/>
    </source>
</evidence>
<dbReference type="SUPFAM" id="SSF57701">
    <property type="entry name" value="Zn2/Cys6 DNA-binding domain"/>
    <property type="match status" value="1"/>
</dbReference>
<keyword evidence="6" id="KW-0804">Transcription</keyword>
<evidence type="ECO:0000256" key="6">
    <source>
        <dbReference type="ARBA" id="ARBA00023163"/>
    </source>
</evidence>
<dbReference type="Gene3D" id="4.10.240.10">
    <property type="entry name" value="Zn(2)-C6 fungal-type DNA-binding domain"/>
    <property type="match status" value="1"/>
</dbReference>
<dbReference type="PROSITE" id="PS00463">
    <property type="entry name" value="ZN2_CY6_FUNGAL_1"/>
    <property type="match status" value="1"/>
</dbReference>
<dbReference type="SMART" id="SM00066">
    <property type="entry name" value="GAL4"/>
    <property type="match status" value="1"/>
</dbReference>
<sequence length="803" mass="90306">MPPSGGVGSINTANTGHSDGSAGASSRNQALALDSRSGTHQDGVRKRRRIPRACDDCRRKKIKCDGKRPCTSCAEFSSECTYNAQVVRPGPAKQEELEKRLLAAESIIRRYLPQVDLANLGSASPLTGPEQARDQSASGDDAADGPRFIPMVGSADQLDFTDSGEYQFHGISSGAAFLSRIYQHLPGLLRQDFQMPFLPRPSRPFDARPLELPVYSTNSWRQANHDYSQLPPRDLARSLCECALNWGSCLLRVVHAPTFWVMLDTLYKEPTQLDASQQRRSIGLLFAVMALGSMYDVDENDPNNPDHYAVAIERGHKYYTSARLFLQDITECSDMITLQAMVFLIQFLQATGNLNGCDTLIGIALRSALRMGLHRNLPHIPMSPIKDETRRRVFYAIRQMEIYLSTTLGLPIMLQSGDIDQLWPTEVDDEYILEDGIRAPPPGTPSFLEAFNAHLKLMRILVSVVEHLYPPKETNKGPADVSYMISYARVREMEQALHDWHEELPKTWRPGSEENTEITRVRIQLRFAYAHIQLMLYRPFLQYYSRRASANETANERCFALATAGINVCRNIIHLGLEIRRQAVLLGPFWFITNTQFFAILALVSYVLYNHDKPEAPKLFAEARLGKECISDLAQRSLAADRVTVALNSLFDKLPDRSWRTGDQLSTNNPDFDPNPRPAQTDKISPLAQGNMQIPTPAEKHPSRSLSTLHEHGPTTQLHAPMHSQEQQLAPENLMDFHLENPFAYPLFAGDRPEDNGFSLLEEDGLQLPFFDLHTDPAGQLLQSQDLLFGMSTEQNDPLFPFF</sequence>
<feature type="compositionally biased region" description="Polar residues" evidence="8">
    <location>
        <begin position="9"/>
        <end position="29"/>
    </location>
</feature>
<keyword evidence="3" id="KW-0862">Zinc</keyword>
<feature type="region of interest" description="Disordered" evidence="8">
    <location>
        <begin position="1"/>
        <end position="47"/>
    </location>
</feature>
<reference evidence="10" key="1">
    <citation type="submission" date="2021-01" db="EMBL/GenBank/DDBJ databases">
        <title>Deciphering the adaptive evolutionary patterns associated with biogeogrpahic diversity in the finger millet blast pathogen Magnaporthe oryzae in Eastern Africa.</title>
        <authorList>
            <person name="Onyema G."/>
            <person name="Shittu T.A."/>
            <person name="Dodsworth S."/>
            <person name="Devilliers S."/>
            <person name="Muthumeenakshi S."/>
            <person name="Sreenivasaprasad S."/>
        </authorList>
    </citation>
    <scope>NUCLEOTIDE SEQUENCE</scope>
    <source>
        <strain evidence="10">D15/s37</strain>
    </source>
</reference>
<evidence type="ECO:0000256" key="1">
    <source>
        <dbReference type="ARBA" id="ARBA00004123"/>
    </source>
</evidence>
<feature type="domain" description="Zn(2)-C6 fungal-type" evidence="9">
    <location>
        <begin position="53"/>
        <end position="82"/>
    </location>
</feature>
<evidence type="ECO:0000313" key="11">
    <source>
        <dbReference type="Proteomes" id="UP001059893"/>
    </source>
</evidence>
<evidence type="ECO:0000256" key="4">
    <source>
        <dbReference type="ARBA" id="ARBA00023015"/>
    </source>
</evidence>